<name>A0ACC3D4T6_9PEZI</name>
<dbReference type="EMBL" id="JAWDJW010007649">
    <property type="protein sequence ID" value="KAK3061745.1"/>
    <property type="molecule type" value="Genomic_DNA"/>
</dbReference>
<comment type="caution">
    <text evidence="1">The sequence shown here is derived from an EMBL/GenBank/DDBJ whole genome shotgun (WGS) entry which is preliminary data.</text>
</comment>
<keyword evidence="2" id="KW-1185">Reference proteome</keyword>
<sequence length="128" mass="13971">MLLVLDLQIGLYTVARDFDATLFRDNLIAHAALGKLFDLPTVLSTSAEQGPNGPLPKEILQMYPDAPLIKRQGEVDAWDNPEFRAAIRATGKRQVIVAGVTTDVCASDLPFLPSIPRPLSDSTQARRS</sequence>
<organism evidence="1 2">
    <name type="scientific">Coniosporium uncinatum</name>
    <dbReference type="NCBI Taxonomy" id="93489"/>
    <lineage>
        <taxon>Eukaryota</taxon>
        <taxon>Fungi</taxon>
        <taxon>Dikarya</taxon>
        <taxon>Ascomycota</taxon>
        <taxon>Pezizomycotina</taxon>
        <taxon>Dothideomycetes</taxon>
        <taxon>Dothideomycetes incertae sedis</taxon>
        <taxon>Coniosporium</taxon>
    </lineage>
</organism>
<evidence type="ECO:0000313" key="1">
    <source>
        <dbReference type="EMBL" id="KAK3061745.1"/>
    </source>
</evidence>
<reference evidence="1" key="1">
    <citation type="submission" date="2024-09" db="EMBL/GenBank/DDBJ databases">
        <title>Black Yeasts Isolated from many extreme environments.</title>
        <authorList>
            <person name="Coleine C."/>
            <person name="Stajich J.E."/>
            <person name="Selbmann L."/>
        </authorList>
    </citation>
    <scope>NUCLEOTIDE SEQUENCE</scope>
    <source>
        <strain evidence="1">CCFEE 5737</strain>
    </source>
</reference>
<dbReference type="Proteomes" id="UP001186974">
    <property type="component" value="Unassembled WGS sequence"/>
</dbReference>
<protein>
    <submittedName>
        <fullName evidence="1">Uncharacterized protein</fullName>
    </submittedName>
</protein>
<evidence type="ECO:0000313" key="2">
    <source>
        <dbReference type="Proteomes" id="UP001186974"/>
    </source>
</evidence>
<accession>A0ACC3D4T6</accession>
<proteinExistence type="predicted"/>
<gene>
    <name evidence="1" type="ORF">LTS18_005536</name>
</gene>